<dbReference type="AlphaFoldDB" id="A0A803P8Z6"/>
<dbReference type="EnsemblPlants" id="evm.model.03.416">
    <property type="protein sequence ID" value="cds.evm.model.03.416"/>
    <property type="gene ID" value="evm.TU.03.416"/>
</dbReference>
<keyword evidence="3" id="KW-1185">Reference proteome</keyword>
<evidence type="ECO:0000256" key="1">
    <source>
        <dbReference type="SAM" id="MobiDB-lite"/>
    </source>
</evidence>
<reference evidence="2" key="2">
    <citation type="submission" date="2021-03" db="UniProtKB">
        <authorList>
            <consortium name="EnsemblPlants"/>
        </authorList>
    </citation>
    <scope>IDENTIFICATION</scope>
</reference>
<evidence type="ECO:0000313" key="2">
    <source>
        <dbReference type="EnsemblPlants" id="cds.evm.model.03.416"/>
    </source>
</evidence>
<dbReference type="EMBL" id="UZAU01000253">
    <property type="status" value="NOT_ANNOTATED_CDS"/>
    <property type="molecule type" value="Genomic_DNA"/>
</dbReference>
<dbReference type="Proteomes" id="UP000596661">
    <property type="component" value="Chromosome 3"/>
</dbReference>
<evidence type="ECO:0000313" key="3">
    <source>
        <dbReference type="Proteomes" id="UP000596661"/>
    </source>
</evidence>
<proteinExistence type="predicted"/>
<organism evidence="2 3">
    <name type="scientific">Cannabis sativa</name>
    <name type="common">Hemp</name>
    <name type="synonym">Marijuana</name>
    <dbReference type="NCBI Taxonomy" id="3483"/>
    <lineage>
        <taxon>Eukaryota</taxon>
        <taxon>Viridiplantae</taxon>
        <taxon>Streptophyta</taxon>
        <taxon>Embryophyta</taxon>
        <taxon>Tracheophyta</taxon>
        <taxon>Spermatophyta</taxon>
        <taxon>Magnoliopsida</taxon>
        <taxon>eudicotyledons</taxon>
        <taxon>Gunneridae</taxon>
        <taxon>Pentapetalae</taxon>
        <taxon>rosids</taxon>
        <taxon>fabids</taxon>
        <taxon>Rosales</taxon>
        <taxon>Cannabaceae</taxon>
        <taxon>Cannabis</taxon>
    </lineage>
</organism>
<dbReference type="Gramene" id="evm.model.03.416">
    <property type="protein sequence ID" value="cds.evm.model.03.416"/>
    <property type="gene ID" value="evm.TU.03.416"/>
</dbReference>
<accession>A0A803P8Z6</accession>
<feature type="region of interest" description="Disordered" evidence="1">
    <location>
        <begin position="1"/>
        <end position="35"/>
    </location>
</feature>
<sequence>MGDGAVGLMRSVPHSSRRPRVPVKGTAQPSASLGKPKRAVWFPKNRPQGGERTVAISGYGGNTEALDMGKSSEYLPVLNVYNKDKRNDLNLLTVMGENVENMESGPCVVGPHESNGARAGLGMEFNHGPSNNDKSNGALGSGLPLISNKAHVGGPEMVKDNAETICVGGLRSLTIALGPEEYQLTYKHRQMPGSHAKSLRRMPIMQGELEATYEAIVGWLYDSVTNKLKMKTPMSKTRRKTMIDT</sequence>
<protein>
    <submittedName>
        <fullName evidence="2">Uncharacterized protein</fullName>
    </submittedName>
</protein>
<reference evidence="2" key="1">
    <citation type="submission" date="2018-11" db="EMBL/GenBank/DDBJ databases">
        <authorList>
            <person name="Grassa J C."/>
        </authorList>
    </citation>
    <scope>NUCLEOTIDE SEQUENCE [LARGE SCALE GENOMIC DNA]</scope>
</reference>
<name>A0A803P8Z6_CANSA</name>